<keyword evidence="9 12" id="KW-0378">Hydrolase</keyword>
<evidence type="ECO:0000256" key="3">
    <source>
        <dbReference type="ARBA" id="ARBA00009370"/>
    </source>
</evidence>
<evidence type="ECO:0000256" key="9">
    <source>
        <dbReference type="ARBA" id="ARBA00022801"/>
    </source>
</evidence>
<dbReference type="Gene3D" id="2.170.230.10">
    <property type="match status" value="1"/>
</dbReference>
<evidence type="ECO:0000313" key="16">
    <source>
        <dbReference type="Proteomes" id="UP001142810"/>
    </source>
</evidence>
<comment type="similarity">
    <text evidence="3 13">Belongs to the peptidase S26 family.</text>
</comment>
<evidence type="ECO:0000256" key="4">
    <source>
        <dbReference type="ARBA" id="ARBA00013208"/>
    </source>
</evidence>
<reference evidence="15" key="1">
    <citation type="submission" date="2022-11" db="EMBL/GenBank/DDBJ databases">
        <title>Alteromonas sp. nov., isolated from sea water of the Qingdao.</title>
        <authorList>
            <person name="Wang Q."/>
        </authorList>
    </citation>
    <scope>NUCLEOTIDE SEQUENCE</scope>
    <source>
        <strain evidence="15">ASW11-7</strain>
    </source>
</reference>
<dbReference type="InterPro" id="IPR019756">
    <property type="entry name" value="Pept_S26A_signal_pept_1_Ser-AS"/>
</dbReference>
<dbReference type="InterPro" id="IPR019758">
    <property type="entry name" value="Pept_S26A_signal_pept_1_CS"/>
</dbReference>
<proteinExistence type="inferred from homology"/>
<comment type="subcellular location">
    <subcellularLocation>
        <location evidence="2">Cell membrane</location>
        <topology evidence="2">Multi-pass membrane protein</topology>
    </subcellularLocation>
    <subcellularLocation>
        <location evidence="13">Membrane</location>
        <topology evidence="13">Multi-pass membrane protein</topology>
    </subcellularLocation>
</comment>
<dbReference type="Proteomes" id="UP001142810">
    <property type="component" value="Unassembled WGS sequence"/>
</dbReference>
<dbReference type="CDD" id="cd06530">
    <property type="entry name" value="S26_SPase_I"/>
    <property type="match status" value="1"/>
</dbReference>
<evidence type="ECO:0000256" key="11">
    <source>
        <dbReference type="ARBA" id="ARBA00023136"/>
    </source>
</evidence>
<dbReference type="InterPro" id="IPR019533">
    <property type="entry name" value="Peptidase_S26"/>
</dbReference>
<evidence type="ECO:0000256" key="2">
    <source>
        <dbReference type="ARBA" id="ARBA00004651"/>
    </source>
</evidence>
<gene>
    <name evidence="15" type="primary">lepB</name>
    <name evidence="15" type="ORF">OPS25_02590</name>
</gene>
<comment type="caution">
    <text evidence="15">The sequence shown here is derived from an EMBL/GenBank/DDBJ whole genome shotgun (WGS) entry which is preliminary data.</text>
</comment>
<keyword evidence="7 12" id="KW-0645">Protease</keyword>
<evidence type="ECO:0000256" key="5">
    <source>
        <dbReference type="ARBA" id="ARBA00019232"/>
    </source>
</evidence>
<protein>
    <recommendedName>
        <fullName evidence="5 12">Signal peptidase I</fullName>
        <ecNumber evidence="4 12">3.4.21.89</ecNumber>
    </recommendedName>
</protein>
<dbReference type="PROSITE" id="PS00761">
    <property type="entry name" value="SPASE_I_3"/>
    <property type="match status" value="1"/>
</dbReference>
<dbReference type="RefSeq" id="WP_265616083.1">
    <property type="nucleotide sequence ID" value="NZ_JAPFRD010000002.1"/>
</dbReference>
<keyword evidence="6" id="KW-1003">Cell membrane</keyword>
<dbReference type="InterPro" id="IPR000223">
    <property type="entry name" value="Pept_S26A_signal_pept_1"/>
</dbReference>
<dbReference type="InterPro" id="IPR019766">
    <property type="entry name" value="Sign_pep_all-beta_subdom"/>
</dbReference>
<organism evidence="15 16">
    <name type="scientific">Alteromonas aquimaris</name>
    <dbReference type="NCBI Taxonomy" id="2998417"/>
    <lineage>
        <taxon>Bacteria</taxon>
        <taxon>Pseudomonadati</taxon>
        <taxon>Pseudomonadota</taxon>
        <taxon>Gammaproteobacteria</taxon>
        <taxon>Alteromonadales</taxon>
        <taxon>Alteromonadaceae</taxon>
        <taxon>Alteromonas/Salinimonas group</taxon>
        <taxon>Alteromonas</taxon>
    </lineage>
</organism>
<dbReference type="EC" id="3.4.21.89" evidence="4 12"/>
<evidence type="ECO:0000256" key="12">
    <source>
        <dbReference type="RuleBase" id="RU003993"/>
    </source>
</evidence>
<dbReference type="PANTHER" id="PTHR43390:SF1">
    <property type="entry name" value="CHLOROPLAST PROCESSING PEPTIDASE"/>
    <property type="match status" value="1"/>
</dbReference>
<dbReference type="PROSITE" id="PS00760">
    <property type="entry name" value="SPASE_I_2"/>
    <property type="match status" value="1"/>
</dbReference>
<dbReference type="Pfam" id="PF10502">
    <property type="entry name" value="Peptidase_S26"/>
    <property type="match status" value="1"/>
</dbReference>
<comment type="catalytic activity">
    <reaction evidence="1 12">
        <text>Cleavage of hydrophobic, N-terminal signal or leader sequences from secreted and periplasmic proteins.</text>
        <dbReference type="EC" id="3.4.21.89"/>
    </reaction>
</comment>
<name>A0ABT3P3Q9_9ALTE</name>
<keyword evidence="11 12" id="KW-0472">Membrane</keyword>
<feature type="transmembrane region" description="Helical" evidence="12">
    <location>
        <begin position="6"/>
        <end position="28"/>
    </location>
</feature>
<evidence type="ECO:0000256" key="6">
    <source>
        <dbReference type="ARBA" id="ARBA00022475"/>
    </source>
</evidence>
<evidence type="ECO:0000256" key="8">
    <source>
        <dbReference type="ARBA" id="ARBA00022692"/>
    </source>
</evidence>
<evidence type="ECO:0000313" key="15">
    <source>
        <dbReference type="EMBL" id="MCW8107389.1"/>
    </source>
</evidence>
<evidence type="ECO:0000259" key="14">
    <source>
        <dbReference type="Pfam" id="PF10502"/>
    </source>
</evidence>
<dbReference type="GO" id="GO:0009003">
    <property type="term" value="F:signal peptidase activity"/>
    <property type="evidence" value="ECO:0007669"/>
    <property type="project" value="UniProtKB-EC"/>
</dbReference>
<evidence type="ECO:0000256" key="7">
    <source>
        <dbReference type="ARBA" id="ARBA00022670"/>
    </source>
</evidence>
<keyword evidence="8 12" id="KW-0812">Transmembrane</keyword>
<dbReference type="Gene3D" id="2.10.109.10">
    <property type="entry name" value="Umud Fragment, subunit A"/>
    <property type="match status" value="1"/>
</dbReference>
<keyword evidence="10 12" id="KW-1133">Transmembrane helix</keyword>
<evidence type="ECO:0000256" key="10">
    <source>
        <dbReference type="ARBA" id="ARBA00022989"/>
    </source>
</evidence>
<dbReference type="InterPro" id="IPR019757">
    <property type="entry name" value="Pept_S26A_signal_pept_1_Lys-AS"/>
</dbReference>
<dbReference type="InterPro" id="IPR036286">
    <property type="entry name" value="LexA/Signal_pep-like_sf"/>
</dbReference>
<dbReference type="PROSITE" id="PS00501">
    <property type="entry name" value="SPASE_I_1"/>
    <property type="match status" value="1"/>
</dbReference>
<dbReference type="EMBL" id="JAPFRD010000002">
    <property type="protein sequence ID" value="MCW8107389.1"/>
    <property type="molecule type" value="Genomic_DNA"/>
</dbReference>
<dbReference type="NCBIfam" id="TIGR02227">
    <property type="entry name" value="sigpep_I_bact"/>
    <property type="match status" value="1"/>
</dbReference>
<accession>A0ABT3P3Q9</accession>
<dbReference type="PRINTS" id="PR00727">
    <property type="entry name" value="LEADERPTASE"/>
</dbReference>
<sequence>MANYFSLFLVFLTVASGLIWLLDSLFFASKRKAKASATGGAIAGSSAGSKEKAELPYIVDTAQQIFPIIAFVLVLRSFLYEPFQIPSGSMMPTLLVGDFILVEKYAYGVKDPVFRKKILETGTPERGDIVVFKYPEEPNIDYIKRVVGLPGDTIVYRNKQIYIKPACENASTQQCGKLQPVEVEFKSRGEFVQDMAPLLRYTEHLGEVAHDILRHPMRDVHPSHFYTQPGTRSTEWRVPEGQYFVLGDNRDNSRDSRFWGFVPDENLVGEAVAIWISFEFERAPDSWLPSWIPTGVRFSRVGGID</sequence>
<evidence type="ECO:0000256" key="1">
    <source>
        <dbReference type="ARBA" id="ARBA00000677"/>
    </source>
</evidence>
<comment type="caution">
    <text evidence="13">Lacks conserved residue(s) required for the propagation of feature annotation.</text>
</comment>
<dbReference type="SUPFAM" id="SSF51306">
    <property type="entry name" value="LexA/Signal peptidase"/>
    <property type="match status" value="1"/>
</dbReference>
<evidence type="ECO:0000256" key="13">
    <source>
        <dbReference type="RuleBase" id="RU362042"/>
    </source>
</evidence>
<feature type="domain" description="Peptidase S26" evidence="14">
    <location>
        <begin position="60"/>
        <end position="275"/>
    </location>
</feature>
<keyword evidence="16" id="KW-1185">Reference proteome</keyword>
<dbReference type="PANTHER" id="PTHR43390">
    <property type="entry name" value="SIGNAL PEPTIDASE I"/>
    <property type="match status" value="1"/>
</dbReference>